<evidence type="ECO:0000313" key="3">
    <source>
        <dbReference type="Proteomes" id="UP000287166"/>
    </source>
</evidence>
<sequence>MHPWYRQPSLKRRLSHDEDEEDKPDRTPARVVPDSPSRPLSKTTHHTKRRRCDTLERGIAQLTLNTTANRAPVAPPPLVLYPTNPSASTGPTTACTQAPAPGLTITPISPPGPFGQPAWNASQTPYGYAYPYTNASQPVVLPGSVEEPTSPLAPPRAAEEEPDVPDVQMRGPSWYEIEKDRIVINDLEDSDSEENEEGSSAEGGMTLSPALLEHLANGNQSALPVFPEPDASKALVLFRPLVIPTDTSEEEKKPEEERDVPDVSPVARTDIMLDDDDAMDVEPMDIEL</sequence>
<feature type="region of interest" description="Disordered" evidence="1">
    <location>
        <begin position="1"/>
        <end position="54"/>
    </location>
</feature>
<dbReference type="GeneID" id="38778161"/>
<feature type="compositionally biased region" description="Acidic residues" evidence="1">
    <location>
        <begin position="186"/>
        <end position="199"/>
    </location>
</feature>
<evidence type="ECO:0000256" key="1">
    <source>
        <dbReference type="SAM" id="MobiDB-lite"/>
    </source>
</evidence>
<protein>
    <submittedName>
        <fullName evidence="2">Uncharacterized protein</fullName>
    </submittedName>
</protein>
<feature type="region of interest" description="Disordered" evidence="1">
    <location>
        <begin position="142"/>
        <end position="169"/>
    </location>
</feature>
<feature type="region of interest" description="Disordered" evidence="1">
    <location>
        <begin position="244"/>
        <end position="288"/>
    </location>
</feature>
<dbReference type="OrthoDB" id="3364141at2759"/>
<name>A0A401GGD4_9APHY</name>
<proteinExistence type="predicted"/>
<gene>
    <name evidence="2" type="ORF">SCP_0309710</name>
</gene>
<dbReference type="AlphaFoldDB" id="A0A401GGD4"/>
<dbReference type="EMBL" id="BFAD01000003">
    <property type="protein sequence ID" value="GBE81244.1"/>
    <property type="molecule type" value="Genomic_DNA"/>
</dbReference>
<organism evidence="2 3">
    <name type="scientific">Sparassis crispa</name>
    <dbReference type="NCBI Taxonomy" id="139825"/>
    <lineage>
        <taxon>Eukaryota</taxon>
        <taxon>Fungi</taxon>
        <taxon>Dikarya</taxon>
        <taxon>Basidiomycota</taxon>
        <taxon>Agaricomycotina</taxon>
        <taxon>Agaricomycetes</taxon>
        <taxon>Polyporales</taxon>
        <taxon>Sparassidaceae</taxon>
        <taxon>Sparassis</taxon>
    </lineage>
</organism>
<dbReference type="InParanoid" id="A0A401GGD4"/>
<keyword evidence="3" id="KW-1185">Reference proteome</keyword>
<accession>A0A401GGD4</accession>
<dbReference type="RefSeq" id="XP_027612157.1">
    <property type="nucleotide sequence ID" value="XM_027756356.1"/>
</dbReference>
<reference evidence="2 3" key="1">
    <citation type="journal article" date="2018" name="Sci. Rep.">
        <title>Genome sequence of the cauliflower mushroom Sparassis crispa (Hanabiratake) and its association with beneficial usage.</title>
        <authorList>
            <person name="Kiyama R."/>
            <person name="Furutani Y."/>
            <person name="Kawaguchi K."/>
            <person name="Nakanishi T."/>
        </authorList>
    </citation>
    <scope>NUCLEOTIDE SEQUENCE [LARGE SCALE GENOMIC DNA]</scope>
</reference>
<dbReference type="STRING" id="139825.A0A401GGD4"/>
<evidence type="ECO:0000313" key="2">
    <source>
        <dbReference type="EMBL" id="GBE81244.1"/>
    </source>
</evidence>
<feature type="compositionally biased region" description="Acidic residues" evidence="1">
    <location>
        <begin position="272"/>
        <end position="288"/>
    </location>
</feature>
<comment type="caution">
    <text evidence="2">The sequence shown here is derived from an EMBL/GenBank/DDBJ whole genome shotgun (WGS) entry which is preliminary data.</text>
</comment>
<dbReference type="Proteomes" id="UP000287166">
    <property type="component" value="Unassembled WGS sequence"/>
</dbReference>
<feature type="region of interest" description="Disordered" evidence="1">
    <location>
        <begin position="184"/>
        <end position="208"/>
    </location>
</feature>